<dbReference type="GO" id="GO:0016757">
    <property type="term" value="F:glycosyltransferase activity"/>
    <property type="evidence" value="ECO:0007669"/>
    <property type="project" value="InterPro"/>
</dbReference>
<dbReference type="PANTHER" id="PTHR46401">
    <property type="entry name" value="GLYCOSYLTRANSFERASE WBBK-RELATED"/>
    <property type="match status" value="1"/>
</dbReference>
<dbReference type="AlphaFoldDB" id="J4V5S5"/>
<keyword evidence="1 4" id="KW-0808">Transferase</keyword>
<feature type="domain" description="Glycosyltransferase subfamily 4-like N-terminal" evidence="3">
    <location>
        <begin position="18"/>
        <end position="218"/>
    </location>
</feature>
<accession>J4V5S5</accession>
<dbReference type="Pfam" id="PF00534">
    <property type="entry name" value="Glycos_transf_1"/>
    <property type="match status" value="1"/>
</dbReference>
<dbReference type="InterPro" id="IPR001296">
    <property type="entry name" value="Glyco_trans_1"/>
</dbReference>
<dbReference type="Pfam" id="PF13439">
    <property type="entry name" value="Glyco_transf_4"/>
    <property type="match status" value="1"/>
</dbReference>
<dbReference type="Proteomes" id="UP000010116">
    <property type="component" value="Unassembled WGS sequence"/>
</dbReference>
<evidence type="ECO:0000313" key="4">
    <source>
        <dbReference type="EMBL" id="EJP73797.1"/>
    </source>
</evidence>
<organism evidence="4 5">
    <name type="scientific">SAR86 cluster bacterium SAR86B</name>
    <dbReference type="NCBI Taxonomy" id="1123867"/>
    <lineage>
        <taxon>Bacteria</taxon>
        <taxon>Pseudomonadati</taxon>
        <taxon>Pseudomonadota</taxon>
        <taxon>Gammaproteobacteria</taxon>
        <taxon>SAR86 cluster</taxon>
    </lineage>
</organism>
<reference evidence="4 5" key="1">
    <citation type="journal article" date="2012" name="ISME J.">
        <title>Genomic insights to SAR86, an abundant and uncultivated marine bacterial lineage.</title>
        <authorList>
            <person name="Dupont C.L."/>
            <person name="Rusch D.B."/>
            <person name="Yooseph S."/>
            <person name="Lombardo M.J."/>
            <person name="Richter R.A."/>
            <person name="Valas R."/>
            <person name="Novotny M."/>
            <person name="Yee-Greenbaum J."/>
            <person name="Selengut J.D."/>
            <person name="Haft D.H."/>
            <person name="Halpern A.L."/>
            <person name="Lasken R.S."/>
            <person name="Nealson K."/>
            <person name="Friedman R."/>
            <person name="Venter J.C."/>
        </authorList>
    </citation>
    <scope>NUCLEOTIDE SEQUENCE [LARGE SCALE GENOMIC DNA]</scope>
</reference>
<name>J4V5S5_9GAMM</name>
<sequence length="413" mass="47207">MKSLNIAILSYRSAPFGGGQGVYVRDLSDALKKIGHKVTIISGPPYPHLPEDTKLIKLPGMNLFETFDFKDRLKKFIASKKNFINIFEFFSTLFGGFPELQTFGYRANKFLKNGDYDIVLDNQSISYGMLELQKQFPFIEIIHHPITKDLKFELSQNNKFLYQLSRKRWHSFLKMQKRVAPKLNKIITPSYNSKKDIVNDFKVADKNISVINNGLDTTIFRLIEKDIFKNNYQLITTASADVPLKGLDYTLYALSSLKKTYPEILLNIIGKLKKNGHTERLIEKLDIKNNIRFHSGISKEEIVQLYSKSSIAIVSSLYEGFGYPVIEAMACGVPLIATKTASIPELVSDKALLVQPKNHDEIAAGINKIFNDYEGYKKKAIANITYIKERFNWDVIALEYNKIISETITNFKK</sequence>
<dbReference type="EMBL" id="JH611164">
    <property type="protein sequence ID" value="EJP73797.1"/>
    <property type="molecule type" value="Genomic_DNA"/>
</dbReference>
<dbReference type="GO" id="GO:0009103">
    <property type="term" value="P:lipopolysaccharide biosynthetic process"/>
    <property type="evidence" value="ECO:0007669"/>
    <property type="project" value="TreeGrafter"/>
</dbReference>
<dbReference type="PANTHER" id="PTHR46401:SF2">
    <property type="entry name" value="GLYCOSYLTRANSFERASE WBBK-RELATED"/>
    <property type="match status" value="1"/>
</dbReference>
<evidence type="ECO:0000256" key="1">
    <source>
        <dbReference type="ARBA" id="ARBA00022679"/>
    </source>
</evidence>
<gene>
    <name evidence="4" type="ORF">NT02SARS_0640</name>
</gene>
<dbReference type="HOGENOM" id="CLU_725028_0_0_6"/>
<evidence type="ECO:0000259" key="3">
    <source>
        <dbReference type="Pfam" id="PF13439"/>
    </source>
</evidence>
<dbReference type="InterPro" id="IPR028098">
    <property type="entry name" value="Glyco_trans_4-like_N"/>
</dbReference>
<evidence type="ECO:0000313" key="5">
    <source>
        <dbReference type="Proteomes" id="UP000010116"/>
    </source>
</evidence>
<evidence type="ECO:0000259" key="2">
    <source>
        <dbReference type="Pfam" id="PF00534"/>
    </source>
</evidence>
<dbReference type="Gene3D" id="3.40.50.2000">
    <property type="entry name" value="Glycogen Phosphorylase B"/>
    <property type="match status" value="2"/>
</dbReference>
<proteinExistence type="predicted"/>
<feature type="domain" description="Glycosyl transferase family 1" evidence="2">
    <location>
        <begin position="227"/>
        <end position="377"/>
    </location>
</feature>
<dbReference type="CDD" id="cd03801">
    <property type="entry name" value="GT4_PimA-like"/>
    <property type="match status" value="1"/>
</dbReference>
<dbReference type="SUPFAM" id="SSF53756">
    <property type="entry name" value="UDP-Glycosyltransferase/glycogen phosphorylase"/>
    <property type="match status" value="1"/>
</dbReference>
<protein>
    <submittedName>
        <fullName evidence="4">Glycosyltransferase, family 1</fullName>
    </submittedName>
</protein>